<evidence type="ECO:0000256" key="4">
    <source>
        <dbReference type="SAM" id="MobiDB-lite"/>
    </source>
</evidence>
<feature type="repeat" description="WD" evidence="3">
    <location>
        <begin position="189"/>
        <end position="223"/>
    </location>
</feature>
<dbReference type="InterPro" id="IPR020472">
    <property type="entry name" value="WD40_PAC1"/>
</dbReference>
<feature type="repeat" description="WD" evidence="3">
    <location>
        <begin position="61"/>
        <end position="102"/>
    </location>
</feature>
<dbReference type="GO" id="GO:0030490">
    <property type="term" value="P:maturation of SSU-rRNA"/>
    <property type="evidence" value="ECO:0007669"/>
    <property type="project" value="TreeGrafter"/>
</dbReference>
<reference evidence="5" key="1">
    <citation type="submission" date="2013-04" db="EMBL/GenBank/DDBJ databases">
        <authorList>
            <person name="Qu J."/>
            <person name="Murali S.C."/>
            <person name="Bandaranaike D."/>
            <person name="Bellair M."/>
            <person name="Blankenburg K."/>
            <person name="Chao H."/>
            <person name="Dinh H."/>
            <person name="Doddapaneni H."/>
            <person name="Downs B."/>
            <person name="Dugan-Rocha S."/>
            <person name="Elkadiri S."/>
            <person name="Gnanaolivu R.D."/>
            <person name="Hernandez B."/>
            <person name="Javaid M."/>
            <person name="Jayaseelan J.C."/>
            <person name="Lee S."/>
            <person name="Li M."/>
            <person name="Ming W."/>
            <person name="Munidasa M."/>
            <person name="Muniz J."/>
            <person name="Nguyen L."/>
            <person name="Ongeri F."/>
            <person name="Osuji N."/>
            <person name="Pu L.-L."/>
            <person name="Puazo M."/>
            <person name="Qu C."/>
            <person name="Quiroz J."/>
            <person name="Raj R."/>
            <person name="Weissenberger G."/>
            <person name="Xin Y."/>
            <person name="Zou X."/>
            <person name="Han Y."/>
            <person name="Richards S."/>
            <person name="Worley K."/>
            <person name="Muzny D."/>
            <person name="Gibbs R."/>
        </authorList>
    </citation>
    <scope>NUCLEOTIDE SEQUENCE</scope>
    <source>
        <strain evidence="5">Sampled in the wild</strain>
    </source>
</reference>
<comment type="caution">
    <text evidence="5">The sequence shown here is derived from an EMBL/GenBank/DDBJ whole genome shotgun (WGS) entry which is preliminary data.</text>
</comment>
<feature type="repeat" description="WD" evidence="3">
    <location>
        <begin position="690"/>
        <end position="722"/>
    </location>
</feature>
<dbReference type="Pfam" id="PF25172">
    <property type="entry name" value="Beta-prop_WDR3_2nd"/>
    <property type="match status" value="1"/>
</dbReference>
<feature type="repeat" description="WD" evidence="3">
    <location>
        <begin position="411"/>
        <end position="451"/>
    </location>
</feature>
<dbReference type="InterPro" id="IPR019775">
    <property type="entry name" value="WD40_repeat_CS"/>
</dbReference>
<dbReference type="FunFam" id="2.130.10.10:FF:002580">
    <property type="entry name" value="Beta transducin Trp-Asp domain-containing protein, putative"/>
    <property type="match status" value="1"/>
</dbReference>
<feature type="region of interest" description="Disordered" evidence="4">
    <location>
        <begin position="732"/>
        <end position="770"/>
    </location>
</feature>
<dbReference type="FunFam" id="2.130.10.10:FF:000157">
    <property type="entry name" value="WD repeat domain 3"/>
    <property type="match status" value="1"/>
</dbReference>
<dbReference type="SUPFAM" id="SSF50978">
    <property type="entry name" value="WD40 repeat-like"/>
    <property type="match status" value="2"/>
</dbReference>
<protein>
    <recommendedName>
        <fullName evidence="7">WD repeat-containing protein 3</fullName>
    </recommendedName>
</protein>
<dbReference type="PROSITE" id="PS50082">
    <property type="entry name" value="WD_REPEATS_2"/>
    <property type="match status" value="9"/>
</dbReference>
<keyword evidence="2" id="KW-0677">Repeat</keyword>
<dbReference type="OrthoDB" id="407922at2759"/>
<feature type="compositionally biased region" description="Acidic residues" evidence="4">
    <location>
        <begin position="732"/>
        <end position="743"/>
    </location>
</feature>
<dbReference type="SMART" id="SM00320">
    <property type="entry name" value="WD40"/>
    <property type="match status" value="11"/>
</dbReference>
<feature type="repeat" description="WD" evidence="3">
    <location>
        <begin position="103"/>
        <end position="144"/>
    </location>
</feature>
<dbReference type="GO" id="GO:0032040">
    <property type="term" value="C:small-subunit processome"/>
    <property type="evidence" value="ECO:0007669"/>
    <property type="project" value="TreeGrafter"/>
</dbReference>
<name>A0A8K0NVU2_LADFU</name>
<evidence type="ECO:0000256" key="1">
    <source>
        <dbReference type="ARBA" id="ARBA00022574"/>
    </source>
</evidence>
<dbReference type="Pfam" id="PF25173">
    <property type="entry name" value="Beta-prop_WDR3_1st"/>
    <property type="match status" value="1"/>
</dbReference>
<dbReference type="PROSITE" id="PS00678">
    <property type="entry name" value="WD_REPEATS_1"/>
    <property type="match status" value="2"/>
</dbReference>
<evidence type="ECO:0000256" key="2">
    <source>
        <dbReference type="ARBA" id="ARBA00022737"/>
    </source>
</evidence>
<keyword evidence="6" id="KW-1185">Reference proteome</keyword>
<feature type="repeat" description="WD" evidence="3">
    <location>
        <begin position="648"/>
        <end position="689"/>
    </location>
</feature>
<evidence type="ECO:0000313" key="5">
    <source>
        <dbReference type="EMBL" id="KAG8223836.1"/>
    </source>
</evidence>
<feature type="non-terminal residue" evidence="5">
    <location>
        <position position="1"/>
    </location>
</feature>
<feature type="repeat" description="WD" evidence="3">
    <location>
        <begin position="145"/>
        <end position="188"/>
    </location>
</feature>
<feature type="region of interest" description="Disordered" evidence="4">
    <location>
        <begin position="306"/>
        <end position="327"/>
    </location>
</feature>
<dbReference type="Proteomes" id="UP000792457">
    <property type="component" value="Unassembled WGS sequence"/>
</dbReference>
<organism evidence="5 6">
    <name type="scientific">Ladona fulva</name>
    <name type="common">Scarce chaser dragonfly</name>
    <name type="synonym">Libellula fulva</name>
    <dbReference type="NCBI Taxonomy" id="123851"/>
    <lineage>
        <taxon>Eukaryota</taxon>
        <taxon>Metazoa</taxon>
        <taxon>Ecdysozoa</taxon>
        <taxon>Arthropoda</taxon>
        <taxon>Hexapoda</taxon>
        <taxon>Insecta</taxon>
        <taxon>Pterygota</taxon>
        <taxon>Palaeoptera</taxon>
        <taxon>Odonata</taxon>
        <taxon>Epiprocta</taxon>
        <taxon>Anisoptera</taxon>
        <taxon>Libelluloidea</taxon>
        <taxon>Libellulidae</taxon>
        <taxon>Ladona</taxon>
    </lineage>
</organism>
<dbReference type="InterPro" id="IPR001680">
    <property type="entry name" value="WD40_rpt"/>
</dbReference>
<evidence type="ECO:0008006" key="7">
    <source>
        <dbReference type="Google" id="ProtNLM"/>
    </source>
</evidence>
<dbReference type="InterPro" id="IPR051570">
    <property type="entry name" value="TBC1_cilium_biogenesis"/>
</dbReference>
<dbReference type="CDD" id="cd00200">
    <property type="entry name" value="WD40"/>
    <property type="match status" value="1"/>
</dbReference>
<sequence length="936" mass="104085">MGLTREYLRYAACGKFNIIASSECNVVFVTYQGMEGRFMAVGACEDVIIWDLRLQEKALVLKGDKSEVTRLCASPVRKHLAVGYADGSIKVFNMTDSESTVSFVGHKSAITCLRYDWNGHRLVSGSKDTDVIVWDVVAESGLHRLCGHRGVITEALFHGPDHPSLLITSSKDTFVKFWDLDTQHCFKTLVGHRTEVWGMSIVKDGKYLVTGCGDSELRVWKLNFIEGEMPANEETSASGEFGTIFSEEDSDSSSTYPLRCIKAGSILRKSVGRVISLTVDATGFILGCHGADTRIETFRFREEDESTHKAKNRLRKERKKASKEGELQQPIVDDKTVEVTLKDEVVRLPVVSVPNNHGKVKSISLVMGKGGELRIAAVLRHNILSLYSLNTSEPQSKAEKEEFNCLGSISLLGHRSEVRTLCFSSDSLAVISASSEAIKLWNRPSLTCLRTVTGDPDKSGKVSTLGYVLSACFVPGDRHAIIGMRDGRLLIADIGAGDILEEIPGHSKEVWSICLSHDQRGCISGGGDSTVRFWSFELIEDKKNVDEKAESTKGKVLSLFNTRALKVEESVLCVSVTPNGRFIAVALLDSTVKIFFLDTLKFFLSLYGHKLPVSCMDVSWDSKLIATGGGDRNVKIWGLDFGDCHRSLFAHDDTITSIKFVPKTHLFFTCGRDGRVKQWDADTFVKIITLSGHRGEAWALSVSPNGNFVVSAGSDRVLRLWEKTDEPLVLEDQEEVEREEETTEKDALVTGESTVVPGQHGSNLPSRKTVGSEKAAEQVIEALEVYEDYKSKLNAYKETCKAMKKQKNVELPPPPAVPLLMAAYRATCPHRFLIETIGRIRSSDLEEALLLLPFPWVTRLLEASPDLIIHSGPEVELICRAILFLDLTGYNLHGLEFVQREIELREGIQLFRDATFDKKDRDKRRKRKEKAIKRAI</sequence>
<gene>
    <name evidence="5" type="ORF">J437_LFUL007857</name>
</gene>
<dbReference type="InterPro" id="IPR036322">
    <property type="entry name" value="WD40_repeat_dom_sf"/>
</dbReference>
<evidence type="ECO:0000313" key="6">
    <source>
        <dbReference type="Proteomes" id="UP000792457"/>
    </source>
</evidence>
<evidence type="ECO:0000256" key="3">
    <source>
        <dbReference type="PROSITE-ProRule" id="PRU00221"/>
    </source>
</evidence>
<keyword evidence="1 3" id="KW-0853">WD repeat</keyword>
<dbReference type="EMBL" id="KZ308176">
    <property type="protein sequence ID" value="KAG8223836.1"/>
    <property type="molecule type" value="Genomic_DNA"/>
</dbReference>
<feature type="repeat" description="WD" evidence="3">
    <location>
        <begin position="503"/>
        <end position="537"/>
    </location>
</feature>
<feature type="repeat" description="WD" evidence="3">
    <location>
        <begin position="606"/>
        <end position="647"/>
    </location>
</feature>
<dbReference type="InterPro" id="IPR015943">
    <property type="entry name" value="WD40/YVTN_repeat-like_dom_sf"/>
</dbReference>
<reference evidence="5" key="2">
    <citation type="submission" date="2017-10" db="EMBL/GenBank/DDBJ databases">
        <title>Ladona fulva Genome sequencing and assembly.</title>
        <authorList>
            <person name="Murali S."/>
            <person name="Richards S."/>
            <person name="Bandaranaike D."/>
            <person name="Bellair M."/>
            <person name="Blankenburg K."/>
            <person name="Chao H."/>
            <person name="Dinh H."/>
            <person name="Doddapaneni H."/>
            <person name="Dugan-Rocha S."/>
            <person name="Elkadiri S."/>
            <person name="Gnanaolivu R."/>
            <person name="Hernandez B."/>
            <person name="Skinner E."/>
            <person name="Javaid M."/>
            <person name="Lee S."/>
            <person name="Li M."/>
            <person name="Ming W."/>
            <person name="Munidasa M."/>
            <person name="Muniz J."/>
            <person name="Nguyen L."/>
            <person name="Hughes D."/>
            <person name="Osuji N."/>
            <person name="Pu L.-L."/>
            <person name="Puazo M."/>
            <person name="Qu C."/>
            <person name="Quiroz J."/>
            <person name="Raj R."/>
            <person name="Weissenberger G."/>
            <person name="Xin Y."/>
            <person name="Zou X."/>
            <person name="Han Y."/>
            <person name="Worley K."/>
            <person name="Muzny D."/>
            <person name="Gibbs R."/>
        </authorList>
    </citation>
    <scope>NUCLEOTIDE SEQUENCE</scope>
    <source>
        <strain evidence="5">Sampled in the wild</strain>
    </source>
</reference>
<dbReference type="Gene3D" id="2.130.10.10">
    <property type="entry name" value="YVTN repeat-like/Quinoprotein amine dehydrogenase"/>
    <property type="match status" value="5"/>
</dbReference>
<feature type="compositionally biased region" description="Basic residues" evidence="4">
    <location>
        <begin position="309"/>
        <end position="321"/>
    </location>
</feature>
<dbReference type="AlphaFoldDB" id="A0A8K0NVU2"/>
<proteinExistence type="predicted"/>
<accession>A0A8K0NVU2</accession>
<dbReference type="GO" id="GO:0030515">
    <property type="term" value="F:snoRNA binding"/>
    <property type="evidence" value="ECO:0007669"/>
    <property type="project" value="TreeGrafter"/>
</dbReference>
<dbReference type="PROSITE" id="PS50294">
    <property type="entry name" value="WD_REPEATS_REGION"/>
    <property type="match status" value="6"/>
</dbReference>
<dbReference type="PRINTS" id="PR00320">
    <property type="entry name" value="GPROTEINBRPT"/>
</dbReference>
<dbReference type="PANTHER" id="PTHR19853:SF0">
    <property type="entry name" value="WD REPEAT-CONTAINING PROTEIN 3"/>
    <property type="match status" value="1"/>
</dbReference>
<dbReference type="PANTHER" id="PTHR19853">
    <property type="entry name" value="WD REPEAT CONTAINING PROTEIN 3 WDR3"/>
    <property type="match status" value="1"/>
</dbReference>
<dbReference type="GO" id="GO:0034388">
    <property type="term" value="C:Pwp2p-containing subcomplex of 90S preribosome"/>
    <property type="evidence" value="ECO:0007669"/>
    <property type="project" value="TreeGrafter"/>
</dbReference>